<proteinExistence type="predicted"/>
<dbReference type="Proteomes" id="UP000597444">
    <property type="component" value="Unassembled WGS sequence"/>
</dbReference>
<sequence>MGALRLSPSLEEMAPDNREIRIDDMFKQSEKIRSKAATGVRWHQGVVLLTMLLLVQVVAACSLYTTRPIQPVAASGGGGQSDQFDQNFDPNSYADKNWSSKVVPTIVDKSVDIGTVLKALEQDSNAAQKQYAVQSSDGLYNFMVKGTGKVIATNTSSRNGTLSIELPASEGLKKQPTILVQVGPVMLGTAIRDSVGFINYNQFTNQVQYAQVADALNAHAAADLKSLDAAKLQGKTITFYGAFTYATLEQIMIAPVKVVPEGAGA</sequence>
<dbReference type="EMBL" id="BNJK01000002">
    <property type="protein sequence ID" value="GHO99119.1"/>
    <property type="molecule type" value="Genomic_DNA"/>
</dbReference>
<evidence type="ECO:0000313" key="1">
    <source>
        <dbReference type="EMBL" id="GHO99119.1"/>
    </source>
</evidence>
<accession>A0A8J3INU6</accession>
<gene>
    <name evidence="1" type="ORF">KSF_091670</name>
</gene>
<dbReference type="InterPro" id="IPR014582">
    <property type="entry name" value="UCP033535_lipo"/>
</dbReference>
<keyword evidence="2" id="KW-1185">Reference proteome</keyword>
<dbReference type="InterPro" id="IPR036215">
    <property type="entry name" value="TM0957-like_sf"/>
</dbReference>
<evidence type="ECO:0000313" key="2">
    <source>
        <dbReference type="Proteomes" id="UP000597444"/>
    </source>
</evidence>
<comment type="caution">
    <text evidence="1">The sequence shown here is derived from an EMBL/GenBank/DDBJ whole genome shotgun (WGS) entry which is preliminary data.</text>
</comment>
<organism evidence="1 2">
    <name type="scientific">Reticulibacter mediterranei</name>
    <dbReference type="NCBI Taxonomy" id="2778369"/>
    <lineage>
        <taxon>Bacteria</taxon>
        <taxon>Bacillati</taxon>
        <taxon>Chloroflexota</taxon>
        <taxon>Ktedonobacteria</taxon>
        <taxon>Ktedonobacterales</taxon>
        <taxon>Reticulibacteraceae</taxon>
        <taxon>Reticulibacter</taxon>
    </lineage>
</organism>
<dbReference type="Gene3D" id="2.40.50.420">
    <property type="entry name" value="Envelope glycoprotein gp160, DUF2291, alpha/beta domain"/>
    <property type="match status" value="1"/>
</dbReference>
<name>A0A8J3INU6_9CHLR</name>
<protein>
    <recommendedName>
        <fullName evidence="3">DUF2291 domain-containing protein</fullName>
    </recommendedName>
</protein>
<dbReference type="AlphaFoldDB" id="A0A8J3INU6"/>
<reference evidence="1" key="1">
    <citation type="submission" date="2020-10" db="EMBL/GenBank/DDBJ databases">
        <title>Taxonomic study of unclassified bacteria belonging to the class Ktedonobacteria.</title>
        <authorList>
            <person name="Yabe S."/>
            <person name="Wang C.M."/>
            <person name="Zheng Y."/>
            <person name="Sakai Y."/>
            <person name="Cavaletti L."/>
            <person name="Monciardini P."/>
            <person name="Donadio S."/>
        </authorList>
    </citation>
    <scope>NUCLEOTIDE SEQUENCE</scope>
    <source>
        <strain evidence="1">ID150040</strain>
    </source>
</reference>
<dbReference type="Pfam" id="PF10054">
    <property type="entry name" value="DUF2291"/>
    <property type="match status" value="1"/>
</dbReference>
<dbReference type="Gene3D" id="1.10.10.1260">
    <property type="entry name" value="Envelope glycoprotein gp160, DUF2291, helical domain"/>
    <property type="match status" value="1"/>
</dbReference>
<dbReference type="SUPFAM" id="SSF141318">
    <property type="entry name" value="TM0957-like"/>
    <property type="match status" value="1"/>
</dbReference>
<evidence type="ECO:0008006" key="3">
    <source>
        <dbReference type="Google" id="ProtNLM"/>
    </source>
</evidence>